<dbReference type="OrthoDB" id="8922241at2759"/>
<dbReference type="InterPro" id="IPR013087">
    <property type="entry name" value="Znf_C2H2_type"/>
</dbReference>
<dbReference type="AlphaFoldDB" id="A0A165SA69"/>
<protein>
    <recommendedName>
        <fullName evidence="3">C2H2-type domain-containing protein</fullName>
    </recommendedName>
</protein>
<name>A0A165SA69_9APHY</name>
<proteinExistence type="predicted"/>
<evidence type="ECO:0000256" key="1">
    <source>
        <dbReference type="PROSITE-ProRule" id="PRU00042"/>
    </source>
</evidence>
<dbReference type="Pfam" id="PF00096">
    <property type="entry name" value="zf-C2H2"/>
    <property type="match status" value="2"/>
</dbReference>
<evidence type="ECO:0000313" key="4">
    <source>
        <dbReference type="EMBL" id="KZT71721.1"/>
    </source>
</evidence>
<dbReference type="EMBL" id="KV429044">
    <property type="protein sequence ID" value="KZT71721.1"/>
    <property type="molecule type" value="Genomic_DNA"/>
</dbReference>
<feature type="region of interest" description="Disordered" evidence="2">
    <location>
        <begin position="1"/>
        <end position="58"/>
    </location>
</feature>
<keyword evidence="5" id="KW-1185">Reference proteome</keyword>
<dbReference type="PROSITE" id="PS00028">
    <property type="entry name" value="ZINC_FINGER_C2H2_1"/>
    <property type="match status" value="1"/>
</dbReference>
<feature type="domain" description="C2H2-type" evidence="3">
    <location>
        <begin position="182"/>
        <end position="205"/>
    </location>
</feature>
<dbReference type="STRING" id="1314783.A0A165SA69"/>
<keyword evidence="1" id="KW-0479">Metal-binding</keyword>
<feature type="compositionally biased region" description="Low complexity" evidence="2">
    <location>
        <begin position="29"/>
        <end position="58"/>
    </location>
</feature>
<organism evidence="4 5">
    <name type="scientific">Daedalea quercina L-15889</name>
    <dbReference type="NCBI Taxonomy" id="1314783"/>
    <lineage>
        <taxon>Eukaryota</taxon>
        <taxon>Fungi</taxon>
        <taxon>Dikarya</taxon>
        <taxon>Basidiomycota</taxon>
        <taxon>Agaricomycotina</taxon>
        <taxon>Agaricomycetes</taxon>
        <taxon>Polyporales</taxon>
        <taxon>Fomitopsis</taxon>
    </lineage>
</organism>
<gene>
    <name evidence="4" type="ORF">DAEQUDRAFT_723807</name>
</gene>
<feature type="compositionally biased region" description="Polar residues" evidence="2">
    <location>
        <begin position="9"/>
        <end position="28"/>
    </location>
</feature>
<evidence type="ECO:0000313" key="5">
    <source>
        <dbReference type="Proteomes" id="UP000076727"/>
    </source>
</evidence>
<reference evidence="4 5" key="1">
    <citation type="journal article" date="2016" name="Mol. Biol. Evol.">
        <title>Comparative Genomics of Early-Diverging Mushroom-Forming Fungi Provides Insights into the Origins of Lignocellulose Decay Capabilities.</title>
        <authorList>
            <person name="Nagy L.G."/>
            <person name="Riley R."/>
            <person name="Tritt A."/>
            <person name="Adam C."/>
            <person name="Daum C."/>
            <person name="Floudas D."/>
            <person name="Sun H."/>
            <person name="Yadav J.S."/>
            <person name="Pangilinan J."/>
            <person name="Larsson K.H."/>
            <person name="Matsuura K."/>
            <person name="Barry K."/>
            <person name="Labutti K."/>
            <person name="Kuo R."/>
            <person name="Ohm R.A."/>
            <person name="Bhattacharya S.S."/>
            <person name="Shirouzu T."/>
            <person name="Yoshinaga Y."/>
            <person name="Martin F.M."/>
            <person name="Grigoriev I.V."/>
            <person name="Hibbett D.S."/>
        </authorList>
    </citation>
    <scope>NUCLEOTIDE SEQUENCE [LARGE SCALE GENOMIC DNA]</scope>
    <source>
        <strain evidence="4 5">L-15889</strain>
    </source>
</reference>
<dbReference type="SMART" id="SM00355">
    <property type="entry name" value="ZnF_C2H2"/>
    <property type="match status" value="2"/>
</dbReference>
<evidence type="ECO:0000259" key="3">
    <source>
        <dbReference type="PROSITE" id="PS50157"/>
    </source>
</evidence>
<sequence length="239" mass="26365">MDPYYQPTHPGQQSQYRHSHSLSSTTDPSAAAHYQASHAAGYPASAAPPSAPYPHASSQYAAYPQAANSQIAAPHLGDPRSGYVEHPPRNLPYTTTHAADMQAQMQAHGAYPGMPPQARDPYAHQFNAQAGYAQGPARHAVHHETRYIPTPAQTMQSYQSLPSRGATLTPPQSSPSPGVERYACDKCDRTFSRPHDRKRHYESQHLQTSHKCQYCRKEFSRADSLKRHLDNGCDKVPVA</sequence>
<dbReference type="PROSITE" id="PS50157">
    <property type="entry name" value="ZINC_FINGER_C2H2_2"/>
    <property type="match status" value="2"/>
</dbReference>
<evidence type="ECO:0000256" key="2">
    <source>
        <dbReference type="SAM" id="MobiDB-lite"/>
    </source>
</evidence>
<dbReference type="InterPro" id="IPR036236">
    <property type="entry name" value="Znf_C2H2_sf"/>
</dbReference>
<feature type="region of interest" description="Disordered" evidence="2">
    <location>
        <begin position="154"/>
        <end position="181"/>
    </location>
</feature>
<dbReference type="GO" id="GO:0008270">
    <property type="term" value="F:zinc ion binding"/>
    <property type="evidence" value="ECO:0007669"/>
    <property type="project" value="UniProtKB-KW"/>
</dbReference>
<feature type="domain" description="C2H2-type" evidence="3">
    <location>
        <begin position="210"/>
        <end position="237"/>
    </location>
</feature>
<keyword evidence="1" id="KW-0863">Zinc-finger</keyword>
<keyword evidence="1" id="KW-0862">Zinc</keyword>
<dbReference type="Proteomes" id="UP000076727">
    <property type="component" value="Unassembled WGS sequence"/>
</dbReference>
<dbReference type="Gene3D" id="3.30.160.60">
    <property type="entry name" value="Classic Zinc Finger"/>
    <property type="match status" value="1"/>
</dbReference>
<dbReference type="SUPFAM" id="SSF57667">
    <property type="entry name" value="beta-beta-alpha zinc fingers"/>
    <property type="match status" value="1"/>
</dbReference>
<accession>A0A165SA69</accession>